<keyword evidence="1" id="KW-1133">Transmembrane helix</keyword>
<keyword evidence="1" id="KW-0812">Transmembrane</keyword>
<evidence type="ECO:0000313" key="3">
    <source>
        <dbReference type="EMBL" id="KAK0738938.1"/>
    </source>
</evidence>
<proteinExistence type="predicted"/>
<evidence type="ECO:0000256" key="2">
    <source>
        <dbReference type="SAM" id="SignalP"/>
    </source>
</evidence>
<feature type="signal peptide" evidence="2">
    <location>
        <begin position="1"/>
        <end position="19"/>
    </location>
</feature>
<reference evidence="3" key="1">
    <citation type="submission" date="2023-06" db="EMBL/GenBank/DDBJ databases">
        <title>Genome-scale phylogeny and comparative genomics of the fungal order Sordariales.</title>
        <authorList>
            <consortium name="Lawrence Berkeley National Laboratory"/>
            <person name="Hensen N."/>
            <person name="Bonometti L."/>
            <person name="Westerberg I."/>
            <person name="Brannstrom I.O."/>
            <person name="Guillou S."/>
            <person name="Cros-Aarteil S."/>
            <person name="Calhoun S."/>
            <person name="Haridas S."/>
            <person name="Kuo A."/>
            <person name="Mondo S."/>
            <person name="Pangilinan J."/>
            <person name="Riley R."/>
            <person name="LaButti K."/>
            <person name="Andreopoulos B."/>
            <person name="Lipzen A."/>
            <person name="Chen C."/>
            <person name="Yanf M."/>
            <person name="Daum C."/>
            <person name="Ng V."/>
            <person name="Clum A."/>
            <person name="Steindorff A."/>
            <person name="Ohm R."/>
            <person name="Martin F."/>
            <person name="Silar P."/>
            <person name="Natvig D."/>
            <person name="Lalanne C."/>
            <person name="Gautier V."/>
            <person name="Ament-velasquez S.L."/>
            <person name="Kruys A."/>
            <person name="Hutchinson M.I."/>
            <person name="Powell A.J."/>
            <person name="Barry K."/>
            <person name="Miller A.N."/>
            <person name="Grigoriev I.V."/>
            <person name="Debuchy R."/>
            <person name="Gladieux P."/>
            <person name="Thoren M.H."/>
            <person name="Johannesson H."/>
        </authorList>
    </citation>
    <scope>NUCLEOTIDE SEQUENCE</scope>
    <source>
        <strain evidence="3">SMH3187-1</strain>
    </source>
</reference>
<accession>A0AA40BR72</accession>
<gene>
    <name evidence="3" type="ORF">B0T18DRAFT_395147</name>
</gene>
<keyword evidence="2" id="KW-0732">Signal</keyword>
<name>A0AA40BR72_9PEZI</name>
<sequence>MKFFATAAVMALAAGSAVAHTIPRPTIPEFKALSGAGAGLPADFSGYTKAVEIPEVEKPEVEIPEVEKPEIEIPEVTRRDDEVEVEVGDIEGEVSGVGVPLAEVSEVVKVTQDVTIIVQDVKVLVAENLALIRETVVVPDVDVDSLLSLIEQLKSNIEILLKDVVSKLVALVFKTASLEDADLEKVSELLADITSIVTDVESTLQALVESDLKLDILAVVLAPVQAILSLLSAIITSVVPFALALVSGLDVNATVSRITSTVGDLNDVLSLVGTVLAPLLTGLGL</sequence>
<dbReference type="EMBL" id="JAUKUD010000007">
    <property type="protein sequence ID" value="KAK0738938.1"/>
    <property type="molecule type" value="Genomic_DNA"/>
</dbReference>
<comment type="caution">
    <text evidence="3">The sequence shown here is derived from an EMBL/GenBank/DDBJ whole genome shotgun (WGS) entry which is preliminary data.</text>
</comment>
<feature type="chain" id="PRO_5041351081" evidence="2">
    <location>
        <begin position="20"/>
        <end position="285"/>
    </location>
</feature>
<evidence type="ECO:0000256" key="1">
    <source>
        <dbReference type="SAM" id="Phobius"/>
    </source>
</evidence>
<organism evidence="3 4">
    <name type="scientific">Schizothecium vesticola</name>
    <dbReference type="NCBI Taxonomy" id="314040"/>
    <lineage>
        <taxon>Eukaryota</taxon>
        <taxon>Fungi</taxon>
        <taxon>Dikarya</taxon>
        <taxon>Ascomycota</taxon>
        <taxon>Pezizomycotina</taxon>
        <taxon>Sordariomycetes</taxon>
        <taxon>Sordariomycetidae</taxon>
        <taxon>Sordariales</taxon>
        <taxon>Schizotheciaceae</taxon>
        <taxon>Schizothecium</taxon>
    </lineage>
</organism>
<evidence type="ECO:0000313" key="4">
    <source>
        <dbReference type="Proteomes" id="UP001172155"/>
    </source>
</evidence>
<keyword evidence="4" id="KW-1185">Reference proteome</keyword>
<dbReference type="Proteomes" id="UP001172155">
    <property type="component" value="Unassembled WGS sequence"/>
</dbReference>
<keyword evidence="1" id="KW-0472">Membrane</keyword>
<feature type="transmembrane region" description="Helical" evidence="1">
    <location>
        <begin position="226"/>
        <end position="249"/>
    </location>
</feature>
<dbReference type="AlphaFoldDB" id="A0AA40BR72"/>
<protein>
    <submittedName>
        <fullName evidence="3">Uncharacterized protein</fullName>
    </submittedName>
</protein>